<keyword evidence="2" id="KW-1185">Reference proteome</keyword>
<reference evidence="1 2" key="1">
    <citation type="submission" date="2016-04" db="EMBL/GenBank/DDBJ databases">
        <title>A degradative enzymes factory behind the ericoid mycorrhizal symbiosis.</title>
        <authorList>
            <consortium name="DOE Joint Genome Institute"/>
            <person name="Martino E."/>
            <person name="Morin E."/>
            <person name="Grelet G."/>
            <person name="Kuo A."/>
            <person name="Kohler A."/>
            <person name="Daghino S."/>
            <person name="Barry K."/>
            <person name="Choi C."/>
            <person name="Cichocki N."/>
            <person name="Clum A."/>
            <person name="Copeland A."/>
            <person name="Hainaut M."/>
            <person name="Haridas S."/>
            <person name="Labutti K."/>
            <person name="Lindquist E."/>
            <person name="Lipzen A."/>
            <person name="Khouja H.-R."/>
            <person name="Murat C."/>
            <person name="Ohm R."/>
            <person name="Olson A."/>
            <person name="Spatafora J."/>
            <person name="Veneault-Fourrey C."/>
            <person name="Henrissat B."/>
            <person name="Grigoriev I."/>
            <person name="Martin F."/>
            <person name="Perotto S."/>
        </authorList>
    </citation>
    <scope>NUCLEOTIDE SEQUENCE [LARGE SCALE GENOMIC DNA]</scope>
    <source>
        <strain evidence="1 2">F</strain>
    </source>
</reference>
<dbReference type="EMBL" id="KZ613939">
    <property type="protein sequence ID" value="PMD46739.1"/>
    <property type="molecule type" value="Genomic_DNA"/>
</dbReference>
<evidence type="ECO:0000313" key="1">
    <source>
        <dbReference type="EMBL" id="PMD46739.1"/>
    </source>
</evidence>
<sequence length="100" mass="11176">MSIEVLDHWSAGSKKSVIMVLILAPLPRSSDLIAPLHIVSSLVRYKSHEVIRHIFTDYLLKATSSGAFRPTPEPQIFSHGLEKIQEALDLCRREAALLKS</sequence>
<accession>A0A2J6S7J1</accession>
<dbReference type="AlphaFoldDB" id="A0A2J6S7J1"/>
<proteinExistence type="predicted"/>
<organism evidence="1 2">
    <name type="scientific">Hyaloscypha variabilis (strain UAMH 11265 / GT02V1 / F)</name>
    <name type="common">Meliniomyces variabilis</name>
    <dbReference type="NCBI Taxonomy" id="1149755"/>
    <lineage>
        <taxon>Eukaryota</taxon>
        <taxon>Fungi</taxon>
        <taxon>Dikarya</taxon>
        <taxon>Ascomycota</taxon>
        <taxon>Pezizomycotina</taxon>
        <taxon>Leotiomycetes</taxon>
        <taxon>Helotiales</taxon>
        <taxon>Hyaloscyphaceae</taxon>
        <taxon>Hyaloscypha</taxon>
        <taxon>Hyaloscypha variabilis</taxon>
    </lineage>
</organism>
<name>A0A2J6S7J1_HYAVF</name>
<protein>
    <submittedName>
        <fullName evidence="1">Uncharacterized protein</fullName>
    </submittedName>
</protein>
<dbReference type="Proteomes" id="UP000235786">
    <property type="component" value="Unassembled WGS sequence"/>
</dbReference>
<evidence type="ECO:0000313" key="2">
    <source>
        <dbReference type="Proteomes" id="UP000235786"/>
    </source>
</evidence>
<gene>
    <name evidence="1" type="ORF">L207DRAFT_507630</name>
</gene>